<dbReference type="Proteomes" id="UP000656881">
    <property type="component" value="Unassembled WGS sequence"/>
</dbReference>
<accession>A0ABQ2LYR8</accession>
<sequence>MTTTQPAPAASPSPEAPKATEAADGPPRLTRLTFHGPLSEARATRIVGRVAETLHRAPGGKGTVLDLGCGWGELLLRVLEAAPAATGIGVDLNAEDLARGRAAAQARGLGERVQFIEESATDTARGPADVVLCLSSTHTLLPADASPPHTADALHALRRLVAPGGRVVLGEGFWQHTPTPAELAAMWPDAETGEHLCLGDLADAAVAAGFRPLWVETADEEEWEEFESGYLADTEEWLATYPGHPKAAEARDRADRHRAMFLRGYRRVLGTAYLTLVPVSGNQGNYPR</sequence>
<dbReference type="Pfam" id="PF13649">
    <property type="entry name" value="Methyltransf_25"/>
    <property type="match status" value="1"/>
</dbReference>
<keyword evidence="7" id="KW-1185">Reference proteome</keyword>
<reference evidence="7" key="1">
    <citation type="journal article" date="2019" name="Int. J. Syst. Evol. Microbiol.">
        <title>The Global Catalogue of Microorganisms (GCM) 10K type strain sequencing project: providing services to taxonomists for standard genome sequencing and annotation.</title>
        <authorList>
            <consortium name="The Broad Institute Genomics Platform"/>
            <consortium name="The Broad Institute Genome Sequencing Center for Infectious Disease"/>
            <person name="Wu L."/>
            <person name="Ma J."/>
        </authorList>
    </citation>
    <scope>NUCLEOTIDE SEQUENCE [LARGE SCALE GENOMIC DNA]</scope>
    <source>
        <strain evidence="7">CGMCC 4.7349</strain>
    </source>
</reference>
<dbReference type="GO" id="GO:0008168">
    <property type="term" value="F:methyltransferase activity"/>
    <property type="evidence" value="ECO:0007669"/>
    <property type="project" value="UniProtKB-KW"/>
</dbReference>
<gene>
    <name evidence="6" type="ORF">GCM10012286_31960</name>
</gene>
<evidence type="ECO:0000256" key="1">
    <source>
        <dbReference type="ARBA" id="ARBA00022603"/>
    </source>
</evidence>
<dbReference type="EMBL" id="BMNG01000006">
    <property type="protein sequence ID" value="GGO44818.1"/>
    <property type="molecule type" value="Genomic_DNA"/>
</dbReference>
<keyword evidence="1 6" id="KW-0489">Methyltransferase</keyword>
<dbReference type="CDD" id="cd02440">
    <property type="entry name" value="AdoMet_MTases"/>
    <property type="match status" value="1"/>
</dbReference>
<dbReference type="RefSeq" id="WP_189174390.1">
    <property type="nucleotide sequence ID" value="NZ_BMNG01000006.1"/>
</dbReference>
<dbReference type="InterPro" id="IPR041698">
    <property type="entry name" value="Methyltransf_25"/>
</dbReference>
<evidence type="ECO:0000313" key="7">
    <source>
        <dbReference type="Proteomes" id="UP000656881"/>
    </source>
</evidence>
<proteinExistence type="predicted"/>
<evidence type="ECO:0000313" key="6">
    <source>
        <dbReference type="EMBL" id="GGO44818.1"/>
    </source>
</evidence>
<evidence type="ECO:0000256" key="4">
    <source>
        <dbReference type="SAM" id="MobiDB-lite"/>
    </source>
</evidence>
<protein>
    <submittedName>
        <fullName evidence="6">SAM-dependent methyltransferase</fullName>
    </submittedName>
</protein>
<keyword evidence="3" id="KW-0949">S-adenosyl-L-methionine</keyword>
<dbReference type="PANTHER" id="PTHR43464">
    <property type="entry name" value="METHYLTRANSFERASE"/>
    <property type="match status" value="1"/>
</dbReference>
<dbReference type="Gene3D" id="3.40.50.150">
    <property type="entry name" value="Vaccinia Virus protein VP39"/>
    <property type="match status" value="1"/>
</dbReference>
<evidence type="ECO:0000259" key="5">
    <source>
        <dbReference type="Pfam" id="PF13649"/>
    </source>
</evidence>
<dbReference type="SUPFAM" id="SSF53335">
    <property type="entry name" value="S-adenosyl-L-methionine-dependent methyltransferases"/>
    <property type="match status" value="1"/>
</dbReference>
<organism evidence="6 7">
    <name type="scientific">Streptomyces lasiicapitis</name>
    <dbReference type="NCBI Taxonomy" id="1923961"/>
    <lineage>
        <taxon>Bacteria</taxon>
        <taxon>Bacillati</taxon>
        <taxon>Actinomycetota</taxon>
        <taxon>Actinomycetes</taxon>
        <taxon>Kitasatosporales</taxon>
        <taxon>Streptomycetaceae</taxon>
        <taxon>Streptomyces</taxon>
    </lineage>
</organism>
<evidence type="ECO:0000256" key="3">
    <source>
        <dbReference type="ARBA" id="ARBA00022691"/>
    </source>
</evidence>
<name>A0ABQ2LYR8_9ACTN</name>
<dbReference type="PANTHER" id="PTHR43464:SF19">
    <property type="entry name" value="UBIQUINONE BIOSYNTHESIS O-METHYLTRANSFERASE, MITOCHONDRIAL"/>
    <property type="match status" value="1"/>
</dbReference>
<feature type="region of interest" description="Disordered" evidence="4">
    <location>
        <begin position="1"/>
        <end position="29"/>
    </location>
</feature>
<dbReference type="InterPro" id="IPR029063">
    <property type="entry name" value="SAM-dependent_MTases_sf"/>
</dbReference>
<keyword evidence="2" id="KW-0808">Transferase</keyword>
<dbReference type="GO" id="GO:0032259">
    <property type="term" value="P:methylation"/>
    <property type="evidence" value="ECO:0007669"/>
    <property type="project" value="UniProtKB-KW"/>
</dbReference>
<evidence type="ECO:0000256" key="2">
    <source>
        <dbReference type="ARBA" id="ARBA00022679"/>
    </source>
</evidence>
<feature type="domain" description="Methyltransferase" evidence="5">
    <location>
        <begin position="64"/>
        <end position="165"/>
    </location>
</feature>
<comment type="caution">
    <text evidence="6">The sequence shown here is derived from an EMBL/GenBank/DDBJ whole genome shotgun (WGS) entry which is preliminary data.</text>
</comment>